<evidence type="ECO:0000259" key="5">
    <source>
        <dbReference type="SMART" id="SM01382"/>
    </source>
</evidence>
<protein>
    <submittedName>
        <fullName evidence="8">Ribosomal protein L2 C-terminal domain-containing protein</fullName>
    </submittedName>
</protein>
<evidence type="ECO:0000259" key="6">
    <source>
        <dbReference type="SMART" id="SM01383"/>
    </source>
</evidence>
<dbReference type="GO" id="GO:0003723">
    <property type="term" value="F:RNA binding"/>
    <property type="evidence" value="ECO:0007669"/>
    <property type="project" value="TreeGrafter"/>
</dbReference>
<feature type="domain" description="Large ribosomal subunit protein uL2 RNA-binding" evidence="6">
    <location>
        <begin position="79"/>
        <end position="159"/>
    </location>
</feature>
<dbReference type="GO" id="GO:0032543">
    <property type="term" value="P:mitochondrial translation"/>
    <property type="evidence" value="ECO:0007669"/>
    <property type="project" value="TreeGrafter"/>
</dbReference>
<dbReference type="SMART" id="SM01382">
    <property type="entry name" value="Ribosomal_L2_C"/>
    <property type="match status" value="1"/>
</dbReference>
<dbReference type="PANTHER" id="PTHR13691">
    <property type="entry name" value="RIBOSOMAL PROTEIN L2"/>
    <property type="match status" value="1"/>
</dbReference>
<keyword evidence="3" id="KW-0687">Ribonucleoprotein</keyword>
<proteinExistence type="inferred from homology"/>
<dbReference type="SUPFAM" id="SSF50104">
    <property type="entry name" value="Translation proteins SH3-like domain"/>
    <property type="match status" value="1"/>
</dbReference>
<evidence type="ECO:0000256" key="2">
    <source>
        <dbReference type="ARBA" id="ARBA00022980"/>
    </source>
</evidence>
<feature type="compositionally biased region" description="Basic and acidic residues" evidence="4">
    <location>
        <begin position="243"/>
        <end position="260"/>
    </location>
</feature>
<evidence type="ECO:0000256" key="1">
    <source>
        <dbReference type="ARBA" id="ARBA00005636"/>
    </source>
</evidence>
<evidence type="ECO:0000256" key="3">
    <source>
        <dbReference type="ARBA" id="ARBA00023274"/>
    </source>
</evidence>
<dbReference type="PANTHER" id="PTHR13691:SF73">
    <property type="entry name" value="LARGE RIBOSOMAL SUBUNIT PROTEIN UL2M"/>
    <property type="match status" value="1"/>
</dbReference>
<feature type="region of interest" description="Disordered" evidence="4">
    <location>
        <begin position="222"/>
        <end position="260"/>
    </location>
</feature>
<dbReference type="GO" id="GO:0003735">
    <property type="term" value="F:structural constituent of ribosome"/>
    <property type="evidence" value="ECO:0007669"/>
    <property type="project" value="InterPro"/>
</dbReference>
<dbReference type="Proteomes" id="UP000887565">
    <property type="component" value="Unplaced"/>
</dbReference>
<dbReference type="InterPro" id="IPR014722">
    <property type="entry name" value="Rib_uL2_dom2"/>
</dbReference>
<comment type="similarity">
    <text evidence="1">Belongs to the universal ribosomal protein uL2 family.</text>
</comment>
<keyword evidence="2" id="KW-0689">Ribosomal protein</keyword>
<dbReference type="GO" id="GO:0005762">
    <property type="term" value="C:mitochondrial large ribosomal subunit"/>
    <property type="evidence" value="ECO:0007669"/>
    <property type="project" value="TreeGrafter"/>
</dbReference>
<keyword evidence="7" id="KW-1185">Reference proteome</keyword>
<sequence length="370" mass="42359">MASVLTTANKIGHRNLHTLSCGSIQALLNHPFRRPVNPFFESRRFLPKPVKNVQYKYDFRQLENKKYTVEPFKLKKMHGRHPETGIRRNERVQGGVNFDYFWITAYPVRPPLGSIYEERVLEVRHDPNSSAYIALLAGAEGRRWTIAVDGWTAGDIIRLINRLPDIPVIPNPKEIWPVGALKEGTQICVVEVLREARTIEDLRSTVAGSSCTISGRRGDNVLIKREEDEEDVEEDDNGLSPLENHDLSLENETSEFRNGDGGHELLKMPHGREILVDKHCYAAVGRVSNPEYGEMHWGSMNMKRRFGIKQASGLWHRKDGYCGRKIKPMLPPLIPERRPPPPDRYRFTLQVKDYATGYGTNEYNPILKGR</sequence>
<feature type="compositionally biased region" description="Acidic residues" evidence="4">
    <location>
        <begin position="227"/>
        <end position="237"/>
    </location>
</feature>
<name>A0A915JWZ9_ROMCU</name>
<organism evidence="7 8">
    <name type="scientific">Romanomermis culicivorax</name>
    <name type="common">Nematode worm</name>
    <dbReference type="NCBI Taxonomy" id="13658"/>
    <lineage>
        <taxon>Eukaryota</taxon>
        <taxon>Metazoa</taxon>
        <taxon>Ecdysozoa</taxon>
        <taxon>Nematoda</taxon>
        <taxon>Enoplea</taxon>
        <taxon>Dorylaimia</taxon>
        <taxon>Mermithida</taxon>
        <taxon>Mermithoidea</taxon>
        <taxon>Mermithidae</taxon>
        <taxon>Romanomermis</taxon>
    </lineage>
</organism>
<evidence type="ECO:0000313" key="8">
    <source>
        <dbReference type="WBParaSite" id="nRc.2.0.1.t30950-RA"/>
    </source>
</evidence>
<accession>A0A915JWZ9</accession>
<reference evidence="8" key="1">
    <citation type="submission" date="2022-11" db="UniProtKB">
        <authorList>
            <consortium name="WormBaseParasite"/>
        </authorList>
    </citation>
    <scope>IDENTIFICATION</scope>
</reference>
<dbReference type="SUPFAM" id="SSF50249">
    <property type="entry name" value="Nucleic acid-binding proteins"/>
    <property type="match status" value="1"/>
</dbReference>
<dbReference type="InterPro" id="IPR002171">
    <property type="entry name" value="Ribosomal_uL2"/>
</dbReference>
<dbReference type="InterPro" id="IPR012340">
    <property type="entry name" value="NA-bd_OB-fold"/>
</dbReference>
<dbReference type="SMART" id="SM01383">
    <property type="entry name" value="Ribosomal_L2"/>
    <property type="match status" value="1"/>
</dbReference>
<dbReference type="WBParaSite" id="nRc.2.0.1.t30950-RA">
    <property type="protein sequence ID" value="nRc.2.0.1.t30950-RA"/>
    <property type="gene ID" value="nRc.2.0.1.g30950"/>
</dbReference>
<evidence type="ECO:0000256" key="4">
    <source>
        <dbReference type="SAM" id="MobiDB-lite"/>
    </source>
</evidence>
<dbReference type="Gene3D" id="2.40.50.140">
    <property type="entry name" value="Nucleic acid-binding proteins"/>
    <property type="match status" value="1"/>
</dbReference>
<dbReference type="OMA" id="CCATILK"/>
<dbReference type="Gene3D" id="2.30.30.30">
    <property type="match status" value="1"/>
</dbReference>
<dbReference type="AlphaFoldDB" id="A0A915JWZ9"/>
<evidence type="ECO:0000313" key="7">
    <source>
        <dbReference type="Proteomes" id="UP000887565"/>
    </source>
</evidence>
<feature type="domain" description="Large ribosomal subunit protein uL2 C-terminal" evidence="5">
    <location>
        <begin position="170"/>
        <end position="339"/>
    </location>
</feature>
<dbReference type="InterPro" id="IPR022666">
    <property type="entry name" value="Ribosomal_uL2_RNA-bd_dom"/>
</dbReference>
<dbReference type="InterPro" id="IPR022669">
    <property type="entry name" value="Ribosomal_uL2_C"/>
</dbReference>
<dbReference type="InterPro" id="IPR008991">
    <property type="entry name" value="Translation_prot_SH3-like_sf"/>
</dbReference>